<dbReference type="FunFam" id="1.20.120.980:FF:000002">
    <property type="entry name" value="lysosomal Pro-X carboxypeptidase"/>
    <property type="match status" value="1"/>
</dbReference>
<evidence type="ECO:0000256" key="7">
    <source>
        <dbReference type="ARBA" id="ARBA00022801"/>
    </source>
</evidence>
<dbReference type="FunCoup" id="B4JEG7">
    <property type="interactions" value="595"/>
</dbReference>
<evidence type="ECO:0000256" key="5">
    <source>
        <dbReference type="ARBA" id="ARBA00022670"/>
    </source>
</evidence>
<dbReference type="OrthoDB" id="2130629at2759"/>
<proteinExistence type="inferred from homology"/>
<accession>B4JEG7</accession>
<dbReference type="OMA" id="ESENCYR"/>
<dbReference type="KEGG" id="dgr:6561834"/>
<dbReference type="EC" id="3.4.16.2" evidence="14"/>
<feature type="signal peptide" evidence="18">
    <location>
        <begin position="1"/>
        <end position="21"/>
    </location>
</feature>
<comment type="function">
    <text evidence="13">Cleaves C-terminal amino acids linked to proline in peptides such as angiotensin II, III and des-Arg9-bradykinin. This cleavage occurs at acidic pH, but enzymatic activity is retained with some substrates at neutral pH.</text>
</comment>
<evidence type="ECO:0000256" key="18">
    <source>
        <dbReference type="SAM" id="SignalP"/>
    </source>
</evidence>
<evidence type="ECO:0000256" key="16">
    <source>
        <dbReference type="ARBA" id="ARBA00076475"/>
    </source>
</evidence>
<dbReference type="EMBL" id="CH916368">
    <property type="protein sequence ID" value="EDW03687.1"/>
    <property type="molecule type" value="Genomic_DNA"/>
</dbReference>
<sequence length="472" mass="52944">MYVYICALLFSSLLLATSAQSKFEYEIKEFQVPLDHFSFLSNASFSIRYLYNESYADKSNPKSIFFYTGNEGDIEWFAKNSGFVWELAEKERAIVVFAEHRYYGKSLPFGSDTFNASKPEHLAYFTVEQTLEDYALLITFLRNGRQLPVVAFGGSYGGMLAAWFRIKYPHIVVGALAASAPILQFEGLTPCDIFNEITTSVFNTAYNANCSANIGKSWHAFETMAATDAGKKQLGDKFHLCEPIKNGDDLNQFMDYLEDVYANLAMSNYPYNTNFLAPLPANPVRQFCLYLKDLHADEADLVSSMASALAVYTNYSGSDPCVDYKNSNASSATVDSSGWEIQSCNQMVMPFCANSSNTMYRTSTWDLKKVSDKCYKKFQLTPKPFDIVLRYGGRDLVAASNIIFSNGLLDPWSGGGVLMSPNDRIHIIILPEGAHHLDLRQSNPMDPASVVDARQKEAAIIGQWISEFYRYL</sequence>
<dbReference type="GO" id="GO:0004185">
    <property type="term" value="F:serine-type carboxypeptidase activity"/>
    <property type="evidence" value="ECO:0007669"/>
    <property type="project" value="UniProtKB-EC"/>
</dbReference>
<keyword evidence="20" id="KW-1185">Reference proteome</keyword>
<evidence type="ECO:0000256" key="1">
    <source>
        <dbReference type="ARBA" id="ARBA00004371"/>
    </source>
</evidence>
<comment type="subcellular location">
    <subcellularLocation>
        <location evidence="1">Lysosome</location>
    </subcellularLocation>
</comment>
<dbReference type="Gene3D" id="3.40.50.1820">
    <property type="entry name" value="alpha/beta hydrolase"/>
    <property type="match status" value="1"/>
</dbReference>
<dbReference type="InParanoid" id="B4JEG7"/>
<evidence type="ECO:0000256" key="14">
    <source>
        <dbReference type="ARBA" id="ARBA00066456"/>
    </source>
</evidence>
<evidence type="ECO:0000256" key="9">
    <source>
        <dbReference type="ARBA" id="ARBA00023157"/>
    </source>
</evidence>
<dbReference type="SMR" id="B4JEG7"/>
<keyword evidence="7" id="KW-0378">Hydrolase</keyword>
<feature type="chain" id="PRO_5002812096" description="Lysosomal Pro-X carboxypeptidase" evidence="18">
    <location>
        <begin position="22"/>
        <end position="472"/>
    </location>
</feature>
<dbReference type="Pfam" id="PF05577">
    <property type="entry name" value="Peptidase_S28"/>
    <property type="match status" value="1"/>
</dbReference>
<evidence type="ECO:0000256" key="13">
    <source>
        <dbReference type="ARBA" id="ARBA00059701"/>
    </source>
</evidence>
<keyword evidence="11" id="KW-0458">Lysosome</keyword>
<dbReference type="AlphaFoldDB" id="B4JEG7"/>
<evidence type="ECO:0000256" key="15">
    <source>
        <dbReference type="ARBA" id="ARBA00073691"/>
    </source>
</evidence>
<evidence type="ECO:0000256" key="3">
    <source>
        <dbReference type="ARBA" id="ARBA00011738"/>
    </source>
</evidence>
<dbReference type="InterPro" id="IPR008758">
    <property type="entry name" value="Peptidase_S28"/>
</dbReference>
<dbReference type="HOGENOM" id="CLU_020959_0_0_1"/>
<evidence type="ECO:0000256" key="2">
    <source>
        <dbReference type="ARBA" id="ARBA00011079"/>
    </source>
</evidence>
<dbReference type="STRING" id="7222.B4JEG7"/>
<dbReference type="GO" id="GO:0008239">
    <property type="term" value="F:dipeptidyl-peptidase activity"/>
    <property type="evidence" value="ECO:0007669"/>
    <property type="project" value="TreeGrafter"/>
</dbReference>
<evidence type="ECO:0000313" key="20">
    <source>
        <dbReference type="Proteomes" id="UP000001070"/>
    </source>
</evidence>
<keyword evidence="6 18" id="KW-0732">Signal</keyword>
<evidence type="ECO:0000256" key="10">
    <source>
        <dbReference type="ARBA" id="ARBA00023180"/>
    </source>
</evidence>
<evidence type="ECO:0000256" key="17">
    <source>
        <dbReference type="ARBA" id="ARBA00076608"/>
    </source>
</evidence>
<evidence type="ECO:0000256" key="8">
    <source>
        <dbReference type="ARBA" id="ARBA00023145"/>
    </source>
</evidence>
<evidence type="ECO:0000256" key="4">
    <source>
        <dbReference type="ARBA" id="ARBA00022645"/>
    </source>
</evidence>
<reference evidence="19 20" key="1">
    <citation type="journal article" date="2007" name="Nature">
        <title>Evolution of genes and genomes on the Drosophila phylogeny.</title>
        <authorList>
            <consortium name="Drosophila 12 Genomes Consortium"/>
            <person name="Clark A.G."/>
            <person name="Eisen M.B."/>
            <person name="Smith D.R."/>
            <person name="Bergman C.M."/>
            <person name="Oliver B."/>
            <person name="Markow T.A."/>
            <person name="Kaufman T.C."/>
            <person name="Kellis M."/>
            <person name="Gelbart W."/>
            <person name="Iyer V.N."/>
            <person name="Pollard D.A."/>
            <person name="Sackton T.B."/>
            <person name="Larracuente A.M."/>
            <person name="Singh N.D."/>
            <person name="Abad J.P."/>
            <person name="Abt D.N."/>
            <person name="Adryan B."/>
            <person name="Aguade M."/>
            <person name="Akashi H."/>
            <person name="Anderson W.W."/>
            <person name="Aquadro C.F."/>
            <person name="Ardell D.H."/>
            <person name="Arguello R."/>
            <person name="Artieri C.G."/>
            <person name="Barbash D.A."/>
            <person name="Barker D."/>
            <person name="Barsanti P."/>
            <person name="Batterham P."/>
            <person name="Batzoglou S."/>
            <person name="Begun D."/>
            <person name="Bhutkar A."/>
            <person name="Blanco E."/>
            <person name="Bosak S.A."/>
            <person name="Bradley R.K."/>
            <person name="Brand A.D."/>
            <person name="Brent M.R."/>
            <person name="Brooks A.N."/>
            <person name="Brown R.H."/>
            <person name="Butlin R.K."/>
            <person name="Caggese C."/>
            <person name="Calvi B.R."/>
            <person name="Bernardo de Carvalho A."/>
            <person name="Caspi A."/>
            <person name="Castrezana S."/>
            <person name="Celniker S.E."/>
            <person name="Chang J.L."/>
            <person name="Chapple C."/>
            <person name="Chatterji S."/>
            <person name="Chinwalla A."/>
            <person name="Civetta A."/>
            <person name="Clifton S.W."/>
            <person name="Comeron J.M."/>
            <person name="Costello J.C."/>
            <person name="Coyne J.A."/>
            <person name="Daub J."/>
            <person name="David R.G."/>
            <person name="Delcher A.L."/>
            <person name="Delehaunty K."/>
            <person name="Do C.B."/>
            <person name="Ebling H."/>
            <person name="Edwards K."/>
            <person name="Eickbush T."/>
            <person name="Evans J.D."/>
            <person name="Filipski A."/>
            <person name="Findeiss S."/>
            <person name="Freyhult E."/>
            <person name="Fulton L."/>
            <person name="Fulton R."/>
            <person name="Garcia A.C."/>
            <person name="Gardiner A."/>
            <person name="Garfield D.A."/>
            <person name="Garvin B.E."/>
            <person name="Gibson G."/>
            <person name="Gilbert D."/>
            <person name="Gnerre S."/>
            <person name="Godfrey J."/>
            <person name="Good R."/>
            <person name="Gotea V."/>
            <person name="Gravely B."/>
            <person name="Greenberg A.J."/>
            <person name="Griffiths-Jones S."/>
            <person name="Gross S."/>
            <person name="Guigo R."/>
            <person name="Gustafson E.A."/>
            <person name="Haerty W."/>
            <person name="Hahn M.W."/>
            <person name="Halligan D.L."/>
            <person name="Halpern A.L."/>
            <person name="Halter G.M."/>
            <person name="Han M.V."/>
            <person name="Heger A."/>
            <person name="Hillier L."/>
            <person name="Hinrichs A.S."/>
            <person name="Holmes I."/>
            <person name="Hoskins R.A."/>
            <person name="Hubisz M.J."/>
            <person name="Hultmark D."/>
            <person name="Huntley M.A."/>
            <person name="Jaffe D.B."/>
            <person name="Jagadeeshan S."/>
            <person name="Jeck W.R."/>
            <person name="Johnson J."/>
            <person name="Jones C.D."/>
            <person name="Jordan W.C."/>
            <person name="Karpen G.H."/>
            <person name="Kataoka E."/>
            <person name="Keightley P.D."/>
            <person name="Kheradpour P."/>
            <person name="Kirkness E.F."/>
            <person name="Koerich L.B."/>
            <person name="Kristiansen K."/>
            <person name="Kudrna D."/>
            <person name="Kulathinal R.J."/>
            <person name="Kumar S."/>
            <person name="Kwok R."/>
            <person name="Lander E."/>
            <person name="Langley C.H."/>
            <person name="Lapoint R."/>
            <person name="Lazzaro B.P."/>
            <person name="Lee S.J."/>
            <person name="Levesque L."/>
            <person name="Li R."/>
            <person name="Lin C.F."/>
            <person name="Lin M.F."/>
            <person name="Lindblad-Toh K."/>
            <person name="Llopart A."/>
            <person name="Long M."/>
            <person name="Low L."/>
            <person name="Lozovsky E."/>
            <person name="Lu J."/>
            <person name="Luo M."/>
            <person name="Machado C.A."/>
            <person name="Makalowski W."/>
            <person name="Marzo M."/>
            <person name="Matsuda M."/>
            <person name="Matzkin L."/>
            <person name="McAllister B."/>
            <person name="McBride C.S."/>
            <person name="McKernan B."/>
            <person name="McKernan K."/>
            <person name="Mendez-Lago M."/>
            <person name="Minx P."/>
            <person name="Mollenhauer M.U."/>
            <person name="Montooth K."/>
            <person name="Mount S.M."/>
            <person name="Mu X."/>
            <person name="Myers E."/>
            <person name="Negre B."/>
            <person name="Newfeld S."/>
            <person name="Nielsen R."/>
            <person name="Noor M.A."/>
            <person name="O'Grady P."/>
            <person name="Pachter L."/>
            <person name="Papaceit M."/>
            <person name="Parisi M.J."/>
            <person name="Parisi M."/>
            <person name="Parts L."/>
            <person name="Pedersen J.S."/>
            <person name="Pesole G."/>
            <person name="Phillippy A.M."/>
            <person name="Ponting C.P."/>
            <person name="Pop M."/>
            <person name="Porcelli D."/>
            <person name="Powell J.R."/>
            <person name="Prohaska S."/>
            <person name="Pruitt K."/>
            <person name="Puig M."/>
            <person name="Quesneville H."/>
            <person name="Ram K.R."/>
            <person name="Rand D."/>
            <person name="Rasmussen M.D."/>
            <person name="Reed L.K."/>
            <person name="Reenan R."/>
            <person name="Reily A."/>
            <person name="Remington K.A."/>
            <person name="Rieger T.T."/>
            <person name="Ritchie M.G."/>
            <person name="Robin C."/>
            <person name="Rogers Y.H."/>
            <person name="Rohde C."/>
            <person name="Rozas J."/>
            <person name="Rubenfield M.J."/>
            <person name="Ruiz A."/>
            <person name="Russo S."/>
            <person name="Salzberg S.L."/>
            <person name="Sanchez-Gracia A."/>
            <person name="Saranga D.J."/>
            <person name="Sato H."/>
            <person name="Schaeffer S.W."/>
            <person name="Schatz M.C."/>
            <person name="Schlenke T."/>
            <person name="Schwartz R."/>
            <person name="Segarra C."/>
            <person name="Singh R.S."/>
            <person name="Sirot L."/>
            <person name="Sirota M."/>
            <person name="Sisneros N.B."/>
            <person name="Smith C.D."/>
            <person name="Smith T.F."/>
            <person name="Spieth J."/>
            <person name="Stage D.E."/>
            <person name="Stark A."/>
            <person name="Stephan W."/>
            <person name="Strausberg R.L."/>
            <person name="Strempel S."/>
            <person name="Sturgill D."/>
            <person name="Sutton G."/>
            <person name="Sutton G.G."/>
            <person name="Tao W."/>
            <person name="Teichmann S."/>
            <person name="Tobari Y.N."/>
            <person name="Tomimura Y."/>
            <person name="Tsolas J.M."/>
            <person name="Valente V.L."/>
            <person name="Venter E."/>
            <person name="Venter J.C."/>
            <person name="Vicario S."/>
            <person name="Vieira F.G."/>
            <person name="Vilella A.J."/>
            <person name="Villasante A."/>
            <person name="Walenz B."/>
            <person name="Wang J."/>
            <person name="Wasserman M."/>
            <person name="Watts T."/>
            <person name="Wilson D."/>
            <person name="Wilson R.K."/>
            <person name="Wing R.A."/>
            <person name="Wolfner M.F."/>
            <person name="Wong A."/>
            <person name="Wong G.K."/>
            <person name="Wu C.I."/>
            <person name="Wu G."/>
            <person name="Yamamoto D."/>
            <person name="Yang H.P."/>
            <person name="Yang S.P."/>
            <person name="Yorke J.A."/>
            <person name="Yoshida K."/>
            <person name="Zdobnov E."/>
            <person name="Zhang P."/>
            <person name="Zhang Y."/>
            <person name="Zimin A.V."/>
            <person name="Baldwin J."/>
            <person name="Abdouelleil A."/>
            <person name="Abdulkadir J."/>
            <person name="Abebe A."/>
            <person name="Abera B."/>
            <person name="Abreu J."/>
            <person name="Acer S.C."/>
            <person name="Aftuck L."/>
            <person name="Alexander A."/>
            <person name="An P."/>
            <person name="Anderson E."/>
            <person name="Anderson S."/>
            <person name="Arachi H."/>
            <person name="Azer M."/>
            <person name="Bachantsang P."/>
            <person name="Barry A."/>
            <person name="Bayul T."/>
            <person name="Berlin A."/>
            <person name="Bessette D."/>
            <person name="Bloom T."/>
            <person name="Blye J."/>
            <person name="Boguslavskiy L."/>
            <person name="Bonnet C."/>
            <person name="Boukhgalter B."/>
            <person name="Bourzgui I."/>
            <person name="Brown A."/>
            <person name="Cahill P."/>
            <person name="Channer S."/>
            <person name="Cheshatsang Y."/>
            <person name="Chuda L."/>
            <person name="Citroen M."/>
            <person name="Collymore A."/>
            <person name="Cooke P."/>
            <person name="Costello M."/>
            <person name="D'Aco K."/>
            <person name="Daza R."/>
            <person name="De Haan G."/>
            <person name="DeGray S."/>
            <person name="DeMaso C."/>
            <person name="Dhargay N."/>
            <person name="Dooley K."/>
            <person name="Dooley E."/>
            <person name="Doricent M."/>
            <person name="Dorje P."/>
            <person name="Dorjee K."/>
            <person name="Dupes A."/>
            <person name="Elong R."/>
            <person name="Falk J."/>
            <person name="Farina A."/>
            <person name="Faro S."/>
            <person name="Ferguson D."/>
            <person name="Fisher S."/>
            <person name="Foley C.D."/>
            <person name="Franke A."/>
            <person name="Friedrich D."/>
            <person name="Gadbois L."/>
            <person name="Gearin G."/>
            <person name="Gearin C.R."/>
            <person name="Giannoukos G."/>
            <person name="Goode T."/>
            <person name="Graham J."/>
            <person name="Grandbois E."/>
            <person name="Grewal S."/>
            <person name="Gyaltsen K."/>
            <person name="Hafez N."/>
            <person name="Hagos B."/>
            <person name="Hall J."/>
            <person name="Henson C."/>
            <person name="Hollinger A."/>
            <person name="Honan T."/>
            <person name="Huard M.D."/>
            <person name="Hughes L."/>
            <person name="Hurhula B."/>
            <person name="Husby M.E."/>
            <person name="Kamat A."/>
            <person name="Kanga B."/>
            <person name="Kashin S."/>
            <person name="Khazanovich D."/>
            <person name="Kisner P."/>
            <person name="Lance K."/>
            <person name="Lara M."/>
            <person name="Lee W."/>
            <person name="Lennon N."/>
            <person name="Letendre F."/>
            <person name="LeVine R."/>
            <person name="Lipovsky A."/>
            <person name="Liu X."/>
            <person name="Liu J."/>
            <person name="Liu S."/>
            <person name="Lokyitsang T."/>
            <person name="Lokyitsang Y."/>
            <person name="Lubonja R."/>
            <person name="Lui A."/>
            <person name="MacDonald P."/>
            <person name="Magnisalis V."/>
            <person name="Maru K."/>
            <person name="Matthews C."/>
            <person name="McCusker W."/>
            <person name="McDonough S."/>
            <person name="Mehta T."/>
            <person name="Meldrim J."/>
            <person name="Meneus L."/>
            <person name="Mihai O."/>
            <person name="Mihalev A."/>
            <person name="Mihova T."/>
            <person name="Mittelman R."/>
            <person name="Mlenga V."/>
            <person name="Montmayeur A."/>
            <person name="Mulrain L."/>
            <person name="Navidi A."/>
            <person name="Naylor J."/>
            <person name="Negash T."/>
            <person name="Nguyen T."/>
            <person name="Nguyen N."/>
            <person name="Nicol R."/>
            <person name="Norbu C."/>
            <person name="Norbu N."/>
            <person name="Novod N."/>
            <person name="O'Neill B."/>
            <person name="Osman S."/>
            <person name="Markiewicz E."/>
            <person name="Oyono O.L."/>
            <person name="Patti C."/>
            <person name="Phunkhang P."/>
            <person name="Pierre F."/>
            <person name="Priest M."/>
            <person name="Raghuraman S."/>
            <person name="Rege F."/>
            <person name="Reyes R."/>
            <person name="Rise C."/>
            <person name="Rogov P."/>
            <person name="Ross K."/>
            <person name="Ryan E."/>
            <person name="Settipalli S."/>
            <person name="Shea T."/>
            <person name="Sherpa N."/>
            <person name="Shi L."/>
            <person name="Shih D."/>
            <person name="Sparrow T."/>
            <person name="Spaulding J."/>
            <person name="Stalker J."/>
            <person name="Stange-Thomann N."/>
            <person name="Stavropoulos S."/>
            <person name="Stone C."/>
            <person name="Strader C."/>
            <person name="Tesfaye S."/>
            <person name="Thomson T."/>
            <person name="Thoulutsang Y."/>
            <person name="Thoulutsang D."/>
            <person name="Topham K."/>
            <person name="Topping I."/>
            <person name="Tsamla T."/>
            <person name="Vassiliev H."/>
            <person name="Vo A."/>
            <person name="Wangchuk T."/>
            <person name="Wangdi T."/>
            <person name="Weiand M."/>
            <person name="Wilkinson J."/>
            <person name="Wilson A."/>
            <person name="Yadav S."/>
            <person name="Young G."/>
            <person name="Yu Q."/>
            <person name="Zembek L."/>
            <person name="Zhong D."/>
            <person name="Zimmer A."/>
            <person name="Zwirko Z."/>
            <person name="Jaffe D.B."/>
            <person name="Alvarez P."/>
            <person name="Brockman W."/>
            <person name="Butler J."/>
            <person name="Chin C."/>
            <person name="Gnerre S."/>
            <person name="Grabherr M."/>
            <person name="Kleber M."/>
            <person name="Mauceli E."/>
            <person name="MacCallum I."/>
        </authorList>
    </citation>
    <scope>NUCLEOTIDE SEQUENCE [LARGE SCALE GENOMIC DNA]</scope>
    <source>
        <strain evidence="20">Tucson 15287-2541.00</strain>
    </source>
</reference>
<dbReference type="PANTHER" id="PTHR11010">
    <property type="entry name" value="PROTEASE S28 PRO-X CARBOXYPEPTIDASE-RELATED"/>
    <property type="match status" value="1"/>
</dbReference>
<keyword evidence="9" id="KW-1015">Disulfide bond</keyword>
<keyword evidence="4" id="KW-0121">Carboxypeptidase</keyword>
<evidence type="ECO:0000256" key="12">
    <source>
        <dbReference type="ARBA" id="ARBA00052013"/>
    </source>
</evidence>
<keyword evidence="5" id="KW-0645">Protease</keyword>
<dbReference type="InterPro" id="IPR042269">
    <property type="entry name" value="Ser_carbopepase_S28_SKS"/>
</dbReference>
<dbReference type="eggNOG" id="KOG2183">
    <property type="taxonomic scope" value="Eukaryota"/>
</dbReference>
<dbReference type="GO" id="GO:0006508">
    <property type="term" value="P:proteolysis"/>
    <property type="evidence" value="ECO:0007669"/>
    <property type="project" value="UniProtKB-KW"/>
</dbReference>
<protein>
    <recommendedName>
        <fullName evidence="15">Lysosomal Pro-X carboxypeptidase</fullName>
        <ecNumber evidence="14">3.4.16.2</ecNumber>
    </recommendedName>
    <alternativeName>
        <fullName evidence="17">Proline carboxypeptidase</fullName>
    </alternativeName>
    <alternativeName>
        <fullName evidence="16">Prolylcarboxypeptidase</fullName>
    </alternativeName>
</protein>
<evidence type="ECO:0000256" key="6">
    <source>
        <dbReference type="ARBA" id="ARBA00022729"/>
    </source>
</evidence>
<dbReference type="InterPro" id="IPR029058">
    <property type="entry name" value="AB_hydrolase_fold"/>
</dbReference>
<organism evidence="20">
    <name type="scientific">Drosophila grimshawi</name>
    <name type="common">Hawaiian fruit fly</name>
    <name type="synonym">Idiomyia grimshawi</name>
    <dbReference type="NCBI Taxonomy" id="7222"/>
    <lineage>
        <taxon>Eukaryota</taxon>
        <taxon>Metazoa</taxon>
        <taxon>Ecdysozoa</taxon>
        <taxon>Arthropoda</taxon>
        <taxon>Hexapoda</taxon>
        <taxon>Insecta</taxon>
        <taxon>Pterygota</taxon>
        <taxon>Neoptera</taxon>
        <taxon>Endopterygota</taxon>
        <taxon>Diptera</taxon>
        <taxon>Brachycera</taxon>
        <taxon>Muscomorpha</taxon>
        <taxon>Ephydroidea</taxon>
        <taxon>Drosophilidae</taxon>
        <taxon>Drosophila</taxon>
        <taxon>Hawaiian Drosophila</taxon>
    </lineage>
</organism>
<dbReference type="ESTHER" id="drogr-b4k2r1">
    <property type="family name" value="Prolylcarboxypeptidase"/>
</dbReference>
<name>B4JEG7_DROGR</name>
<dbReference type="PANTHER" id="PTHR11010:SF38">
    <property type="entry name" value="LYSOSOMAL PRO-X CARBOXYPEPTIDASE"/>
    <property type="match status" value="1"/>
</dbReference>
<dbReference type="SUPFAM" id="SSF53474">
    <property type="entry name" value="alpha/beta-Hydrolases"/>
    <property type="match status" value="1"/>
</dbReference>
<comment type="similarity">
    <text evidence="2">Belongs to the peptidase S28 family.</text>
</comment>
<comment type="subunit">
    <text evidence="3">Homodimer.</text>
</comment>
<gene>
    <name evidence="19" type="primary">Dgri\GH11372</name>
    <name evidence="19" type="ORF">Dgri_GH11372</name>
</gene>
<comment type="catalytic activity">
    <reaction evidence="12">
        <text>Cleavage of a -Pro-|-Xaa bond to release a C-terminal amino acid.</text>
        <dbReference type="EC" id="3.4.16.2"/>
    </reaction>
</comment>
<dbReference type="GO" id="GO:0005764">
    <property type="term" value="C:lysosome"/>
    <property type="evidence" value="ECO:0007669"/>
    <property type="project" value="UniProtKB-SubCell"/>
</dbReference>
<evidence type="ECO:0000256" key="11">
    <source>
        <dbReference type="ARBA" id="ARBA00023228"/>
    </source>
</evidence>
<dbReference type="PhylomeDB" id="B4JEG7"/>
<keyword evidence="10" id="KW-0325">Glycoprotein</keyword>
<dbReference type="Gene3D" id="1.20.120.980">
    <property type="entry name" value="Serine carboxypeptidase S28, SKS domain"/>
    <property type="match status" value="1"/>
</dbReference>
<dbReference type="Proteomes" id="UP000001070">
    <property type="component" value="Unassembled WGS sequence"/>
</dbReference>
<evidence type="ECO:0000313" key="19">
    <source>
        <dbReference type="EMBL" id="EDW03687.1"/>
    </source>
</evidence>
<dbReference type="MEROPS" id="S28.001"/>
<keyword evidence="8" id="KW-0865">Zymogen</keyword>